<comment type="cofactor">
    <cofactor evidence="1">
        <name>[4Fe-4S] cluster</name>
        <dbReference type="ChEBI" id="CHEBI:49883"/>
    </cofactor>
</comment>
<name>I7LJ58_9CLOT</name>
<dbReference type="InterPro" id="IPR058240">
    <property type="entry name" value="rSAM_sf"/>
</dbReference>
<dbReference type="SMART" id="SM00729">
    <property type="entry name" value="Elp3"/>
    <property type="match status" value="1"/>
</dbReference>
<dbReference type="GO" id="GO:0003824">
    <property type="term" value="F:catalytic activity"/>
    <property type="evidence" value="ECO:0007669"/>
    <property type="project" value="InterPro"/>
</dbReference>
<dbReference type="AlphaFoldDB" id="I7LJ58"/>
<dbReference type="OrthoDB" id="9801120at2"/>
<dbReference type="GO" id="GO:0009228">
    <property type="term" value="P:thiamine biosynthetic process"/>
    <property type="evidence" value="ECO:0007669"/>
    <property type="project" value="InterPro"/>
</dbReference>
<dbReference type="NCBIfam" id="TIGR02351">
    <property type="entry name" value="thiH"/>
    <property type="match status" value="1"/>
</dbReference>
<keyword evidence="2" id="KW-0004">4Fe-4S</keyword>
<evidence type="ECO:0000256" key="2">
    <source>
        <dbReference type="ARBA" id="ARBA00022485"/>
    </source>
</evidence>
<evidence type="ECO:0000256" key="3">
    <source>
        <dbReference type="ARBA" id="ARBA00022691"/>
    </source>
</evidence>
<evidence type="ECO:0000313" key="10">
    <source>
        <dbReference type="Proteomes" id="UP000007652"/>
    </source>
</evidence>
<dbReference type="GO" id="GO:0005506">
    <property type="term" value="F:iron ion binding"/>
    <property type="evidence" value="ECO:0007669"/>
    <property type="project" value="InterPro"/>
</dbReference>
<dbReference type="EMBL" id="CAKP01000072">
    <property type="protein sequence ID" value="CCJ33452.1"/>
    <property type="molecule type" value="Genomic_DNA"/>
</dbReference>
<dbReference type="Pfam" id="PF04055">
    <property type="entry name" value="Radical_SAM"/>
    <property type="match status" value="1"/>
</dbReference>
<proteinExistence type="predicted"/>
<keyword evidence="5" id="KW-0408">Iron</keyword>
<dbReference type="SMART" id="SM00876">
    <property type="entry name" value="BATS"/>
    <property type="match status" value="1"/>
</dbReference>
<evidence type="ECO:0000256" key="5">
    <source>
        <dbReference type="ARBA" id="ARBA00023004"/>
    </source>
</evidence>
<dbReference type="InterPro" id="IPR007197">
    <property type="entry name" value="rSAM"/>
</dbReference>
<dbReference type="GO" id="GO:0051539">
    <property type="term" value="F:4 iron, 4 sulfur cluster binding"/>
    <property type="evidence" value="ECO:0007669"/>
    <property type="project" value="UniProtKB-KW"/>
</dbReference>
<protein>
    <submittedName>
        <fullName evidence="9">Thiazole biosynthesis protein ThiH</fullName>
    </submittedName>
</protein>
<dbReference type="Gene3D" id="3.20.20.70">
    <property type="entry name" value="Aldolase class I"/>
    <property type="match status" value="1"/>
</dbReference>
<dbReference type="InterPro" id="IPR013785">
    <property type="entry name" value="Aldolase_TIM"/>
</dbReference>
<dbReference type="PANTHER" id="PTHR43583">
    <property type="entry name" value="2-IMINOACETATE SYNTHASE"/>
    <property type="match status" value="1"/>
</dbReference>
<dbReference type="InterPro" id="IPR012726">
    <property type="entry name" value="ThiH"/>
</dbReference>
<keyword evidence="6" id="KW-0411">Iron-sulfur</keyword>
<comment type="cofactor">
    <cofactor evidence="7">
        <name>[2Fe-2S] cluster</name>
        <dbReference type="ChEBI" id="CHEBI:190135"/>
    </cofactor>
</comment>
<dbReference type="Pfam" id="PF06968">
    <property type="entry name" value="BATS"/>
    <property type="match status" value="1"/>
</dbReference>
<evidence type="ECO:0000256" key="7">
    <source>
        <dbReference type="ARBA" id="ARBA00034078"/>
    </source>
</evidence>
<reference evidence="9 10" key="1">
    <citation type="journal article" date="2011" name="J. Bacteriol.">
        <title>Draft genome sequence of Caloramator australicus strain RC3T, a thermoanaerobe from the Great Artesian Basin of Australia.</title>
        <authorList>
            <person name="Ogg C.D."/>
            <person name="Patel B.K.C."/>
        </authorList>
    </citation>
    <scope>NUCLEOTIDE SEQUENCE [LARGE SCALE GENOMIC DNA]</scope>
    <source>
        <strain evidence="9 10">RC3</strain>
    </source>
</reference>
<dbReference type="STRING" id="857293.CAAU_1368"/>
<keyword evidence="4" id="KW-0479">Metal-binding</keyword>
<dbReference type="PROSITE" id="PS51918">
    <property type="entry name" value="RADICAL_SAM"/>
    <property type="match status" value="1"/>
</dbReference>
<dbReference type="SUPFAM" id="SSF102114">
    <property type="entry name" value="Radical SAM enzymes"/>
    <property type="match status" value="1"/>
</dbReference>
<dbReference type="SFLD" id="SFLDG01081">
    <property type="entry name" value="cleavage_of_the_Ca-Cb_bond_in"/>
    <property type="match status" value="1"/>
</dbReference>
<evidence type="ECO:0000259" key="8">
    <source>
        <dbReference type="PROSITE" id="PS51918"/>
    </source>
</evidence>
<evidence type="ECO:0000256" key="6">
    <source>
        <dbReference type="ARBA" id="ARBA00023014"/>
    </source>
</evidence>
<feature type="domain" description="Radical SAM core" evidence="8">
    <location>
        <begin position="66"/>
        <end position="294"/>
    </location>
</feature>
<gene>
    <name evidence="9" type="ORF">CAAU_1368</name>
</gene>
<dbReference type="SFLD" id="SFLDS00029">
    <property type="entry name" value="Radical_SAM"/>
    <property type="match status" value="1"/>
</dbReference>
<dbReference type="InterPro" id="IPR034428">
    <property type="entry name" value="ThiH/NoCL/HydG-like"/>
</dbReference>
<evidence type="ECO:0000313" key="9">
    <source>
        <dbReference type="EMBL" id="CCJ33452.1"/>
    </source>
</evidence>
<dbReference type="InterPro" id="IPR010722">
    <property type="entry name" value="BATS_dom"/>
</dbReference>
<keyword evidence="3" id="KW-0949">S-adenosyl-L-methionine</keyword>
<dbReference type="InterPro" id="IPR006638">
    <property type="entry name" value="Elp3/MiaA/NifB-like_rSAM"/>
</dbReference>
<dbReference type="eggNOG" id="COG0502">
    <property type="taxonomic scope" value="Bacteria"/>
</dbReference>
<sequence>MFNFEEIARLYEENKSKPSREEAIEILNTEDLSDKDYIKLLNCDDLDILEVAARKAKRLTEAYFGKNIFLYIPLYISNYCSSGCIYCGYSCFNKIERRRLSLDEVEDEMLAIKRKGFNSILLLTGEDDTKEGFEYLKSAIKIAKKYFSEIFIETGPLSFEGYKELIDEGLVGVTLYQETYDLNTYEAVHLIGRKRNFVKRLNAIEEAIRAGVKEVNIGCLLGLSNDFKKDVFLTAMHGKYLLKKYPKIELSISFPRIRPFEGMNFIYTKVDDLQFVKFIVYTRLILKHVGINISTRESKELRDNLIGLGVTKMSAESKTGVGGYVKDNPSPKQFEVSDDRKVEEIIMSIKSKGYNAEFTNWVML</sequence>
<organism evidence="9 10">
    <name type="scientific">Caloramator australicus RC3</name>
    <dbReference type="NCBI Taxonomy" id="857293"/>
    <lineage>
        <taxon>Bacteria</taxon>
        <taxon>Bacillati</taxon>
        <taxon>Bacillota</taxon>
        <taxon>Clostridia</taxon>
        <taxon>Eubacteriales</taxon>
        <taxon>Clostridiaceae</taxon>
        <taxon>Caloramator</taxon>
    </lineage>
</organism>
<comment type="caution">
    <text evidence="9">The sequence shown here is derived from an EMBL/GenBank/DDBJ whole genome shotgun (WGS) entry which is preliminary data.</text>
</comment>
<accession>I7LJ58</accession>
<dbReference type="CDD" id="cd01335">
    <property type="entry name" value="Radical_SAM"/>
    <property type="match status" value="1"/>
</dbReference>
<dbReference type="SFLD" id="SFLDG01060">
    <property type="entry name" value="BATS_domain_containing"/>
    <property type="match status" value="1"/>
</dbReference>
<evidence type="ECO:0000256" key="4">
    <source>
        <dbReference type="ARBA" id="ARBA00022723"/>
    </source>
</evidence>
<dbReference type="PANTHER" id="PTHR43583:SF1">
    <property type="entry name" value="2-IMINOACETATE SYNTHASE"/>
    <property type="match status" value="1"/>
</dbReference>
<keyword evidence="10" id="KW-1185">Reference proteome</keyword>
<evidence type="ECO:0000256" key="1">
    <source>
        <dbReference type="ARBA" id="ARBA00001966"/>
    </source>
</evidence>
<dbReference type="Proteomes" id="UP000007652">
    <property type="component" value="Unassembled WGS sequence"/>
</dbReference>
<dbReference type="SFLD" id="SFLDF00301">
    <property type="entry name" value="2-iminoacetate_synthase_(ThiH)"/>
    <property type="match status" value="1"/>
</dbReference>
<dbReference type="RefSeq" id="WP_008908720.1">
    <property type="nucleotide sequence ID" value="NZ_CAKP01000072.1"/>
</dbReference>